<dbReference type="Gene3D" id="2.40.50.90">
    <property type="match status" value="1"/>
</dbReference>
<dbReference type="InterPro" id="IPR035437">
    <property type="entry name" value="SNase_OB-fold_sf"/>
</dbReference>
<dbReference type="InterPro" id="IPR016071">
    <property type="entry name" value="Staphylococal_nuclease_OB-fold"/>
</dbReference>
<dbReference type="Proteomes" id="UP000309061">
    <property type="component" value="Chromosome"/>
</dbReference>
<evidence type="ECO:0000313" key="3">
    <source>
        <dbReference type="EMBL" id="QGM48175.1"/>
    </source>
</evidence>
<proteinExistence type="predicted"/>
<sequence>MARALFLAAISVPAQAQGVDAARESGPCSLAGVSPAVVALVDDDFDLLLDDGRRVVLAGLEFPAQGGKDPGLRARALSRLSALLEGDQVFLSELSPAPDRWGRHPAYAAAPDRALAGAPLALVGAAMLQEGLARFRPDPAAADCAKLYQAAEAPAREKNLGIWTSEPVVDFGAAGNSPSMAGLAERKGMVVVSGVVQSVGESRRAAYLNLGRRGVSKFAVMISRRNFAIFEAGGVGPLALKGRRLRARGLIETHNGLLMEIASPAELELLDGDAAP</sequence>
<evidence type="ECO:0000256" key="1">
    <source>
        <dbReference type="SAM" id="SignalP"/>
    </source>
</evidence>
<gene>
    <name evidence="3" type="ORF">H2LOC_019395</name>
</gene>
<dbReference type="OrthoDB" id="7618306at2"/>
<dbReference type="Pfam" id="PF00565">
    <property type="entry name" value="SNase"/>
    <property type="match status" value="1"/>
</dbReference>
<dbReference type="AlphaFoldDB" id="A0A6B8KM19"/>
<keyword evidence="1" id="KW-0732">Signal</keyword>
<feature type="chain" id="PRO_5025378966" evidence="1">
    <location>
        <begin position="17"/>
        <end position="276"/>
    </location>
</feature>
<feature type="signal peptide" evidence="1">
    <location>
        <begin position="1"/>
        <end position="16"/>
    </location>
</feature>
<accession>A0A6B8KM19</accession>
<dbReference type="SUPFAM" id="SSF50199">
    <property type="entry name" value="Staphylococcal nuclease"/>
    <property type="match status" value="1"/>
</dbReference>
<dbReference type="EMBL" id="CP046052">
    <property type="protein sequence ID" value="QGM48175.1"/>
    <property type="molecule type" value="Genomic_DNA"/>
</dbReference>
<feature type="domain" description="TNase-like" evidence="2">
    <location>
        <begin position="31"/>
        <end position="165"/>
    </location>
</feature>
<evidence type="ECO:0000313" key="4">
    <source>
        <dbReference type="Proteomes" id="UP000309061"/>
    </source>
</evidence>
<reference evidence="3 4" key="1">
    <citation type="submission" date="2019-11" db="EMBL/GenBank/DDBJ databases">
        <title>The genome sequence of Methylocystis heyeri.</title>
        <authorList>
            <person name="Oshkin I.Y."/>
            <person name="Miroshnikov K."/>
            <person name="Dedysh S.N."/>
        </authorList>
    </citation>
    <scope>NUCLEOTIDE SEQUENCE [LARGE SCALE GENOMIC DNA]</scope>
    <source>
        <strain evidence="3 4">H2</strain>
    </source>
</reference>
<name>A0A6B8KM19_9HYPH</name>
<evidence type="ECO:0000259" key="2">
    <source>
        <dbReference type="SMART" id="SM00318"/>
    </source>
</evidence>
<dbReference type="KEGG" id="mhey:H2LOC_019395"/>
<dbReference type="SMART" id="SM00318">
    <property type="entry name" value="SNc"/>
    <property type="match status" value="1"/>
</dbReference>
<keyword evidence="4" id="KW-1185">Reference proteome</keyword>
<organism evidence="3 4">
    <name type="scientific">Methylocystis heyeri</name>
    <dbReference type="NCBI Taxonomy" id="391905"/>
    <lineage>
        <taxon>Bacteria</taxon>
        <taxon>Pseudomonadati</taxon>
        <taxon>Pseudomonadota</taxon>
        <taxon>Alphaproteobacteria</taxon>
        <taxon>Hyphomicrobiales</taxon>
        <taxon>Methylocystaceae</taxon>
        <taxon>Methylocystis</taxon>
    </lineage>
</organism>
<protein>
    <submittedName>
        <fullName evidence="3">Nuclease</fullName>
    </submittedName>
</protein>